<feature type="chain" id="PRO_5008403382" evidence="2">
    <location>
        <begin position="18"/>
        <end position="351"/>
    </location>
</feature>
<evidence type="ECO:0000313" key="5">
    <source>
        <dbReference type="Proteomes" id="UP000092445"/>
    </source>
</evidence>
<evidence type="ECO:0000256" key="1">
    <source>
        <dbReference type="ARBA" id="ARBA00005310"/>
    </source>
</evidence>
<dbReference type="GO" id="GO:0120147">
    <property type="term" value="F:formylglycine-generating oxidase activity"/>
    <property type="evidence" value="ECO:0007669"/>
    <property type="project" value="TreeGrafter"/>
</dbReference>
<feature type="signal peptide" evidence="2">
    <location>
        <begin position="1"/>
        <end position="17"/>
    </location>
</feature>
<dbReference type="PANTHER" id="PTHR23150:SF19">
    <property type="entry name" value="FORMYLGLYCINE-GENERATING ENZYME"/>
    <property type="match status" value="1"/>
</dbReference>
<evidence type="ECO:0000313" key="4">
    <source>
        <dbReference type="EnsemblMetazoa" id="GPAI030572-PA"/>
    </source>
</evidence>
<dbReference type="InterPro" id="IPR051043">
    <property type="entry name" value="Sulfatase_Mod_Factor_Kinase"/>
</dbReference>
<dbReference type="VEuPathDB" id="VectorBase:GPAI030572"/>
<dbReference type="PANTHER" id="PTHR23150">
    <property type="entry name" value="SULFATASE MODIFYING FACTOR 1, 2"/>
    <property type="match status" value="1"/>
</dbReference>
<dbReference type="GO" id="GO:0005783">
    <property type="term" value="C:endoplasmic reticulum"/>
    <property type="evidence" value="ECO:0007669"/>
    <property type="project" value="TreeGrafter"/>
</dbReference>
<dbReference type="AlphaFoldDB" id="A0A1B0A0D0"/>
<reference evidence="4" key="2">
    <citation type="submission" date="2020-05" db="UniProtKB">
        <authorList>
            <consortium name="EnsemblMetazoa"/>
        </authorList>
    </citation>
    <scope>IDENTIFICATION</scope>
    <source>
        <strain evidence="4">IAEA</strain>
    </source>
</reference>
<dbReference type="Proteomes" id="UP000092445">
    <property type="component" value="Unassembled WGS sequence"/>
</dbReference>
<dbReference type="Pfam" id="PF03781">
    <property type="entry name" value="FGE-sulfatase"/>
    <property type="match status" value="1"/>
</dbReference>
<dbReference type="SUPFAM" id="SSF56436">
    <property type="entry name" value="C-type lectin-like"/>
    <property type="match status" value="1"/>
</dbReference>
<dbReference type="EnsemblMetazoa" id="GPAI030572-RA">
    <property type="protein sequence ID" value="GPAI030572-PA"/>
    <property type="gene ID" value="GPAI030572"/>
</dbReference>
<reference evidence="5" key="1">
    <citation type="submission" date="2014-03" db="EMBL/GenBank/DDBJ databases">
        <authorList>
            <person name="Aksoy S."/>
            <person name="Warren W."/>
            <person name="Wilson R.K."/>
        </authorList>
    </citation>
    <scope>NUCLEOTIDE SEQUENCE [LARGE SCALE GENOMIC DNA]</scope>
    <source>
        <strain evidence="5">IAEA</strain>
    </source>
</reference>
<dbReference type="InterPro" id="IPR005532">
    <property type="entry name" value="SUMF_dom"/>
</dbReference>
<proteinExistence type="inferred from homology"/>
<dbReference type="InterPro" id="IPR042095">
    <property type="entry name" value="SUMF_sf"/>
</dbReference>
<keyword evidence="5" id="KW-1185">Reference proteome</keyword>
<sequence length="351" mass="40540">MIKHLIVISLLLAPALLDCGCDKANRESNKDSAKNVINKIEEVFEKVDDTTTKVCQQQQQANRKNKHYRDYYPEPVHDDMSLIPGGKYLVGTNAPHFPEDNESPERTVIIKDFYMDKYEVSNEKFVEFVKASNYTTEAEFFGDSFLFKSLLTEDEQEKLKDYRVANALWWFKVHGINWKHPIGVNSNLDGLELHPAVHVSWNDAMAYCQWAGKRLPTEEEWEVACRGGKNRKLFPWGNKLMPKEQHWLNIWQGEFPDTNTEEDGYATTCPVNKFSQNIYEMHNIVGNVWEWTQNLWNAKDADNANPGRVKKGGSYLCHKTYCYRYRCAARSQNTADSSAGNLGFRCAKDLE</sequence>
<comment type="similarity">
    <text evidence="1">Belongs to the sulfatase-modifying factor family.</text>
</comment>
<accession>A0A1B0A0D0</accession>
<dbReference type="InterPro" id="IPR016187">
    <property type="entry name" value="CTDL_fold"/>
</dbReference>
<protein>
    <submittedName>
        <fullName evidence="4">FGE-sulfatase domain-containing protein</fullName>
    </submittedName>
</protein>
<name>A0A1B0A0D0_GLOPL</name>
<feature type="domain" description="Sulfatase-modifying factor enzyme-like" evidence="3">
    <location>
        <begin position="78"/>
        <end position="348"/>
    </location>
</feature>
<evidence type="ECO:0000256" key="2">
    <source>
        <dbReference type="SAM" id="SignalP"/>
    </source>
</evidence>
<organism evidence="4 5">
    <name type="scientific">Glossina pallidipes</name>
    <name type="common">Tsetse fly</name>
    <dbReference type="NCBI Taxonomy" id="7398"/>
    <lineage>
        <taxon>Eukaryota</taxon>
        <taxon>Metazoa</taxon>
        <taxon>Ecdysozoa</taxon>
        <taxon>Arthropoda</taxon>
        <taxon>Hexapoda</taxon>
        <taxon>Insecta</taxon>
        <taxon>Pterygota</taxon>
        <taxon>Neoptera</taxon>
        <taxon>Endopterygota</taxon>
        <taxon>Diptera</taxon>
        <taxon>Brachycera</taxon>
        <taxon>Muscomorpha</taxon>
        <taxon>Hippoboscoidea</taxon>
        <taxon>Glossinidae</taxon>
        <taxon>Glossina</taxon>
    </lineage>
</organism>
<dbReference type="Gene3D" id="3.90.1580.10">
    <property type="entry name" value="paralog of FGE (formylglycine-generating enzyme)"/>
    <property type="match status" value="1"/>
</dbReference>
<evidence type="ECO:0000259" key="3">
    <source>
        <dbReference type="Pfam" id="PF03781"/>
    </source>
</evidence>
<keyword evidence="2" id="KW-0732">Signal</keyword>
<dbReference type="STRING" id="7398.A0A1B0A0D0"/>